<evidence type="ECO:0000313" key="4">
    <source>
        <dbReference type="Proteomes" id="UP000542811"/>
    </source>
</evidence>
<dbReference type="EMBL" id="JACHXX010000002">
    <property type="protein sequence ID" value="MBB3161437.1"/>
    <property type="molecule type" value="Genomic_DNA"/>
</dbReference>
<proteinExistence type="predicted"/>
<sequence>MFGLKAERLSRASDVLEEIRLPCNPADSLASPFLGPACILADQPDVADDHKAMGGFDVVSRSKHVVLTLT</sequence>
<gene>
    <name evidence="2" type="ORF">EV131_10323</name>
    <name evidence="1" type="ORF">FHS25_001886</name>
</gene>
<evidence type="ECO:0000313" key="1">
    <source>
        <dbReference type="EMBL" id="MBB3161437.1"/>
    </source>
</evidence>
<accession>A0AAX2QP81</accession>
<keyword evidence="4" id="KW-1185">Reference proteome</keyword>
<name>A0AAX2QP81_9HYPH</name>
<reference evidence="1 4" key="2">
    <citation type="submission" date="2020-08" db="EMBL/GenBank/DDBJ databases">
        <title>Genomic Encyclopedia of Type Strains, Phase III (KMG-III): the genomes of soil and plant-associated and newly described type strains.</title>
        <authorList>
            <person name="Whitman W."/>
        </authorList>
    </citation>
    <scope>NUCLEOTIDE SEQUENCE [LARGE SCALE GENOMIC DNA]</scope>
    <source>
        <strain evidence="1 4">CECT 8280</strain>
    </source>
</reference>
<dbReference type="Proteomes" id="UP000542811">
    <property type="component" value="Unassembled WGS sequence"/>
</dbReference>
<dbReference type="Proteomes" id="UP000295021">
    <property type="component" value="Unassembled WGS sequence"/>
</dbReference>
<organism evidence="2 3">
    <name type="scientific">Rhizobium laguerreae</name>
    <dbReference type="NCBI Taxonomy" id="1076926"/>
    <lineage>
        <taxon>Bacteria</taxon>
        <taxon>Pseudomonadati</taxon>
        <taxon>Pseudomonadota</taxon>
        <taxon>Alphaproteobacteria</taxon>
        <taxon>Hyphomicrobiales</taxon>
        <taxon>Rhizobiaceae</taxon>
        <taxon>Rhizobium/Agrobacterium group</taxon>
        <taxon>Rhizobium</taxon>
    </lineage>
</organism>
<evidence type="ECO:0000313" key="3">
    <source>
        <dbReference type="Proteomes" id="UP000295021"/>
    </source>
</evidence>
<reference evidence="2 3" key="1">
    <citation type="submission" date="2019-03" db="EMBL/GenBank/DDBJ databases">
        <title>Genomic Encyclopedia of Type Strains, Phase IV (KMG-V): Genome sequencing to study the core and pangenomes of soil and plant-associated prokaryotes.</title>
        <authorList>
            <person name="Whitman W."/>
        </authorList>
    </citation>
    <scope>NUCLEOTIDE SEQUENCE [LARGE SCALE GENOMIC DNA]</scope>
    <source>
        <strain evidence="2 3">FB403</strain>
    </source>
</reference>
<dbReference type="EMBL" id="SMBI01000003">
    <property type="protein sequence ID" value="TCU26993.1"/>
    <property type="molecule type" value="Genomic_DNA"/>
</dbReference>
<comment type="caution">
    <text evidence="2">The sequence shown here is derived from an EMBL/GenBank/DDBJ whole genome shotgun (WGS) entry which is preliminary data.</text>
</comment>
<dbReference type="AlphaFoldDB" id="A0AAX2QP81"/>
<evidence type="ECO:0000313" key="2">
    <source>
        <dbReference type="EMBL" id="TCU26993.1"/>
    </source>
</evidence>
<protein>
    <submittedName>
        <fullName evidence="2">Uncharacterized protein</fullName>
    </submittedName>
</protein>